<dbReference type="AlphaFoldDB" id="A0AA88KIV8"/>
<dbReference type="CDD" id="cd04048">
    <property type="entry name" value="C2A_Copine"/>
    <property type="match status" value="1"/>
</dbReference>
<dbReference type="EMBL" id="PYSW02000021">
    <property type="protein sequence ID" value="KAG2383269.1"/>
    <property type="molecule type" value="Genomic_DNA"/>
</dbReference>
<dbReference type="InterPro" id="IPR002035">
    <property type="entry name" value="VWF_A"/>
</dbReference>
<dbReference type="Proteomes" id="UP000816034">
    <property type="component" value="Unassembled WGS sequence"/>
</dbReference>
<keyword evidence="2" id="KW-0677">Repeat</keyword>
<dbReference type="CDD" id="cd04047">
    <property type="entry name" value="C2B_Copine"/>
    <property type="match status" value="1"/>
</dbReference>
<feature type="domain" description="C2" evidence="3">
    <location>
        <begin position="1"/>
        <end position="126"/>
    </location>
</feature>
<accession>A0AA88KIV8</accession>
<evidence type="ECO:0000259" key="3">
    <source>
        <dbReference type="PROSITE" id="PS50004"/>
    </source>
</evidence>
<protein>
    <recommendedName>
        <fullName evidence="7">Copine</fullName>
    </recommendedName>
</protein>
<gene>
    <name evidence="5" type="ORF">C9374_004606</name>
</gene>
<comment type="caution">
    <text evidence="5">The sequence shown here is derived from an EMBL/GenBank/DDBJ whole genome shotgun (WGS) entry which is preliminary data.</text>
</comment>
<dbReference type="InterPro" id="IPR035892">
    <property type="entry name" value="C2_domain_sf"/>
</dbReference>
<dbReference type="Pfam" id="PF00168">
    <property type="entry name" value="C2"/>
    <property type="match status" value="2"/>
</dbReference>
<dbReference type="InterPro" id="IPR036465">
    <property type="entry name" value="vWFA_dom_sf"/>
</dbReference>
<feature type="domain" description="C2" evidence="3">
    <location>
        <begin position="133"/>
        <end position="260"/>
    </location>
</feature>
<keyword evidence="6" id="KW-1185">Reference proteome</keyword>
<organism evidence="5 6">
    <name type="scientific">Naegleria lovaniensis</name>
    <name type="common">Amoeba</name>
    <dbReference type="NCBI Taxonomy" id="51637"/>
    <lineage>
        <taxon>Eukaryota</taxon>
        <taxon>Discoba</taxon>
        <taxon>Heterolobosea</taxon>
        <taxon>Tetramitia</taxon>
        <taxon>Eutetramitia</taxon>
        <taxon>Vahlkampfiidae</taxon>
        <taxon>Naegleria</taxon>
    </lineage>
</organism>
<sequence>MMMDPILNQQPQTMVELFISCSNLKNKDLVSKSDPIVSAKIGERQKTGEVFWSDIGRTEVQKNNLNPKFIKTFMVAYKFEEIQHLQFLVYDVDNESSTLADDDFLGKCEVKMSEIVCRPEGLTVSLKDKHGQQMGNGIITIRSEEKRKARDYVVNIGLAGRDLAKMDLFSKSDPFFIISKSVGNQFVDVYKSEIIMNNLNPNWKNFEMTMQKLCNGDENTSIKISVYDWDRNSDPDLIGHVTTSLSQLKQMSQNGSSLTIVDDQNKKKIKNNGKIVVSMLTMALQEEEYSFLDYLYGGLEVSLLVSIDFTGSNGNPSDPSSLHHIGKTNEYEMAIRSVGDVLSNYDSDKLFPAYGFGAKLPSGQVSHCFALNGNPANPFSQGIDGILRDYRLALNTVQLYGPTNFAPTIQTAVAYAAQGAMEQSQQNQKYFILLIITDGEITDMPETIKEIVNASHYPLSIIIVGVGSADFSSMEALDSDNRRLQSGSNVAVRDIVQFVPFRQFGPQNYTLLAKETLKEVPQQVCEYFKSKKIKPKNKV</sequence>
<dbReference type="PROSITE" id="PS50004">
    <property type="entry name" value="C2"/>
    <property type="match status" value="2"/>
</dbReference>
<evidence type="ECO:0008006" key="7">
    <source>
        <dbReference type="Google" id="ProtNLM"/>
    </source>
</evidence>
<feature type="domain" description="VWFA" evidence="4">
    <location>
        <begin position="302"/>
        <end position="520"/>
    </location>
</feature>
<comment type="similarity">
    <text evidence="1">Belongs to the copine family.</text>
</comment>
<dbReference type="Gene3D" id="2.60.40.150">
    <property type="entry name" value="C2 domain"/>
    <property type="match status" value="2"/>
</dbReference>
<dbReference type="SMART" id="SM00327">
    <property type="entry name" value="VWA"/>
    <property type="match status" value="1"/>
</dbReference>
<dbReference type="PANTHER" id="PTHR10857">
    <property type="entry name" value="COPINE"/>
    <property type="match status" value="1"/>
</dbReference>
<dbReference type="InterPro" id="IPR000008">
    <property type="entry name" value="C2_dom"/>
</dbReference>
<dbReference type="GO" id="GO:0005886">
    <property type="term" value="C:plasma membrane"/>
    <property type="evidence" value="ECO:0007669"/>
    <property type="project" value="TreeGrafter"/>
</dbReference>
<dbReference type="InterPro" id="IPR010734">
    <property type="entry name" value="Copine_C"/>
</dbReference>
<proteinExistence type="inferred from homology"/>
<dbReference type="SMART" id="SM00239">
    <property type="entry name" value="C2"/>
    <property type="match status" value="2"/>
</dbReference>
<dbReference type="PANTHER" id="PTHR10857:SF106">
    <property type="entry name" value="C2 DOMAIN-CONTAINING PROTEIN"/>
    <property type="match status" value="1"/>
</dbReference>
<reference evidence="5 6" key="1">
    <citation type="journal article" date="2018" name="BMC Genomics">
        <title>The genome of Naegleria lovaniensis, the basis for a comparative approach to unravel pathogenicity factors of the human pathogenic amoeba N. fowleri.</title>
        <authorList>
            <person name="Liechti N."/>
            <person name="Schurch N."/>
            <person name="Bruggmann R."/>
            <person name="Wittwer M."/>
        </authorList>
    </citation>
    <scope>NUCLEOTIDE SEQUENCE [LARGE SCALE GENOMIC DNA]</scope>
    <source>
        <strain evidence="5 6">ATCC 30569</strain>
    </source>
</reference>
<evidence type="ECO:0000259" key="4">
    <source>
        <dbReference type="PROSITE" id="PS50234"/>
    </source>
</evidence>
<evidence type="ECO:0000256" key="2">
    <source>
        <dbReference type="ARBA" id="ARBA00022737"/>
    </source>
</evidence>
<dbReference type="FunFam" id="2.60.40.150:FF:000099">
    <property type="entry name" value="Copine 3"/>
    <property type="match status" value="1"/>
</dbReference>
<evidence type="ECO:0000256" key="1">
    <source>
        <dbReference type="ARBA" id="ARBA00009048"/>
    </source>
</evidence>
<dbReference type="InterPro" id="IPR045052">
    <property type="entry name" value="Copine"/>
</dbReference>
<dbReference type="Gene3D" id="3.40.50.410">
    <property type="entry name" value="von Willebrand factor, type A domain"/>
    <property type="match status" value="1"/>
</dbReference>
<dbReference type="Pfam" id="PF07002">
    <property type="entry name" value="Copine"/>
    <property type="match status" value="1"/>
</dbReference>
<dbReference type="RefSeq" id="XP_044548948.1">
    <property type="nucleotide sequence ID" value="XM_044694264.1"/>
</dbReference>
<dbReference type="GO" id="GO:0071277">
    <property type="term" value="P:cellular response to calcium ion"/>
    <property type="evidence" value="ECO:0007669"/>
    <property type="project" value="TreeGrafter"/>
</dbReference>
<evidence type="ECO:0000313" key="5">
    <source>
        <dbReference type="EMBL" id="KAG2383269.1"/>
    </source>
</evidence>
<dbReference type="SUPFAM" id="SSF53300">
    <property type="entry name" value="vWA-like"/>
    <property type="match status" value="1"/>
</dbReference>
<evidence type="ECO:0000313" key="6">
    <source>
        <dbReference type="Proteomes" id="UP000816034"/>
    </source>
</evidence>
<dbReference type="PROSITE" id="PS50234">
    <property type="entry name" value="VWFA"/>
    <property type="match status" value="1"/>
</dbReference>
<dbReference type="SUPFAM" id="SSF49562">
    <property type="entry name" value="C2 domain (Calcium/lipid-binding domain, CaLB)"/>
    <property type="match status" value="2"/>
</dbReference>
<name>A0AA88KIV8_NAELO</name>
<dbReference type="InterPro" id="IPR037768">
    <property type="entry name" value="C2B_Copine"/>
</dbReference>
<dbReference type="GeneID" id="68097061"/>
<dbReference type="GO" id="GO:0005544">
    <property type="term" value="F:calcium-dependent phospholipid binding"/>
    <property type="evidence" value="ECO:0007669"/>
    <property type="project" value="InterPro"/>
</dbReference>